<dbReference type="SMART" id="SM00342">
    <property type="entry name" value="HTH_ARAC"/>
    <property type="match status" value="1"/>
</dbReference>
<dbReference type="SUPFAM" id="SSF46689">
    <property type="entry name" value="Homeodomain-like"/>
    <property type="match status" value="1"/>
</dbReference>
<dbReference type="InterPro" id="IPR018062">
    <property type="entry name" value="HTH_AraC-typ_CS"/>
</dbReference>
<feature type="transmembrane region" description="Helical" evidence="4">
    <location>
        <begin position="45"/>
        <end position="63"/>
    </location>
</feature>
<name>A0ABR6KJH9_9BACT</name>
<accession>A0ABR6KJH9</accession>
<evidence type="ECO:0000256" key="2">
    <source>
        <dbReference type="ARBA" id="ARBA00023125"/>
    </source>
</evidence>
<keyword evidence="4" id="KW-0812">Transmembrane</keyword>
<dbReference type="PROSITE" id="PS00041">
    <property type="entry name" value="HTH_ARAC_FAMILY_1"/>
    <property type="match status" value="1"/>
</dbReference>
<feature type="transmembrane region" description="Helical" evidence="4">
    <location>
        <begin position="134"/>
        <end position="151"/>
    </location>
</feature>
<keyword evidence="2" id="KW-0238">DNA-binding</keyword>
<keyword evidence="1" id="KW-0805">Transcription regulation</keyword>
<feature type="transmembrane region" description="Helical" evidence="4">
    <location>
        <begin position="177"/>
        <end position="197"/>
    </location>
</feature>
<feature type="transmembrane region" description="Helical" evidence="4">
    <location>
        <begin position="6"/>
        <end position="24"/>
    </location>
</feature>
<comment type="caution">
    <text evidence="6">The sequence shown here is derived from an EMBL/GenBank/DDBJ whole genome shotgun (WGS) entry which is preliminary data.</text>
</comment>
<dbReference type="Proteomes" id="UP000533637">
    <property type="component" value="Unassembled WGS sequence"/>
</dbReference>
<proteinExistence type="predicted"/>
<evidence type="ECO:0000256" key="4">
    <source>
        <dbReference type="SAM" id="Phobius"/>
    </source>
</evidence>
<dbReference type="RefSeq" id="WP_183669891.1">
    <property type="nucleotide sequence ID" value="NZ_BMPB01000002.1"/>
</dbReference>
<keyword evidence="3" id="KW-0804">Transcription</keyword>
<keyword evidence="4" id="KW-0472">Membrane</keyword>
<organism evidence="6 7">
    <name type="scientific">Parabacteroides faecis</name>
    <dbReference type="NCBI Taxonomy" id="1217282"/>
    <lineage>
        <taxon>Bacteria</taxon>
        <taxon>Pseudomonadati</taxon>
        <taxon>Bacteroidota</taxon>
        <taxon>Bacteroidia</taxon>
        <taxon>Bacteroidales</taxon>
        <taxon>Tannerellaceae</taxon>
        <taxon>Parabacteroides</taxon>
    </lineage>
</organism>
<evidence type="ECO:0000256" key="3">
    <source>
        <dbReference type="ARBA" id="ARBA00023163"/>
    </source>
</evidence>
<evidence type="ECO:0000313" key="7">
    <source>
        <dbReference type="Proteomes" id="UP000533637"/>
    </source>
</evidence>
<dbReference type="PROSITE" id="PS01124">
    <property type="entry name" value="HTH_ARAC_FAMILY_2"/>
    <property type="match status" value="1"/>
</dbReference>
<feature type="transmembrane region" description="Helical" evidence="4">
    <location>
        <begin position="108"/>
        <end position="128"/>
    </location>
</feature>
<dbReference type="InterPro" id="IPR009057">
    <property type="entry name" value="Homeodomain-like_sf"/>
</dbReference>
<gene>
    <name evidence="6" type="ORF">GGQ57_001489</name>
</gene>
<evidence type="ECO:0000256" key="1">
    <source>
        <dbReference type="ARBA" id="ARBA00023015"/>
    </source>
</evidence>
<evidence type="ECO:0000313" key="6">
    <source>
        <dbReference type="EMBL" id="MBB4621595.1"/>
    </source>
</evidence>
<keyword evidence="7" id="KW-1185">Reference proteome</keyword>
<keyword evidence="4" id="KW-1133">Transmembrane helix</keyword>
<dbReference type="Pfam" id="PF12833">
    <property type="entry name" value="HTH_18"/>
    <property type="match status" value="1"/>
</dbReference>
<sequence length="386" mass="44510">MPLQISHYLLLTLLSSVVIMAYGFQLLLNVPGEKDLTVYRFSRRVLAAAYLSLASLGILEIFLQNETSEGAVVSSFTLVIAGFQAFLFTFALIALIRPDYITRRLLGVHFGVITLVSAVLLISLFGFGEMVHTVIFRLCLVGYVGQLVWYVRKFRQIYGEGIRRLSDFYAEDEDRRLHWISLCFYMALTIGILALVGAFMRSFYYHFFIPLYTVFYVYFAVKYCNYVPVFHYVLRGIALPSPALSVEMSDTEDIGIMPEVVMDTAEKDPSNVVAAFNNKQFTERLQQWIEDKKYLETGKNLSDVAEELGTNRSYFSRYLNTHEKCDFRNWRSRLRIEEASRLLLIYPDKSVSGIAEMVGFSDRSNFHRQFTTIIGMSPQNYRKNRE</sequence>
<dbReference type="PANTHER" id="PTHR43280:SF29">
    <property type="entry name" value="ARAC-FAMILY TRANSCRIPTIONAL REGULATOR"/>
    <property type="match status" value="1"/>
</dbReference>
<evidence type="ECO:0000259" key="5">
    <source>
        <dbReference type="PROSITE" id="PS01124"/>
    </source>
</evidence>
<feature type="transmembrane region" description="Helical" evidence="4">
    <location>
        <begin position="203"/>
        <end position="221"/>
    </location>
</feature>
<feature type="domain" description="HTH araC/xylS-type" evidence="5">
    <location>
        <begin position="283"/>
        <end position="384"/>
    </location>
</feature>
<dbReference type="PANTHER" id="PTHR43280">
    <property type="entry name" value="ARAC-FAMILY TRANSCRIPTIONAL REGULATOR"/>
    <property type="match status" value="1"/>
</dbReference>
<protein>
    <submittedName>
        <fullName evidence="6">AraC-like DNA-binding protein</fullName>
    </submittedName>
</protein>
<dbReference type="InterPro" id="IPR018060">
    <property type="entry name" value="HTH_AraC"/>
</dbReference>
<feature type="transmembrane region" description="Helical" evidence="4">
    <location>
        <begin position="75"/>
        <end position="96"/>
    </location>
</feature>
<dbReference type="Gene3D" id="1.10.10.60">
    <property type="entry name" value="Homeodomain-like"/>
    <property type="match status" value="1"/>
</dbReference>
<dbReference type="EMBL" id="JACHOC010000002">
    <property type="protein sequence ID" value="MBB4621595.1"/>
    <property type="molecule type" value="Genomic_DNA"/>
</dbReference>
<reference evidence="6 7" key="1">
    <citation type="submission" date="2020-08" db="EMBL/GenBank/DDBJ databases">
        <title>Genomic Encyclopedia of Type Strains, Phase IV (KMG-IV): sequencing the most valuable type-strain genomes for metagenomic binning, comparative biology and taxonomic classification.</title>
        <authorList>
            <person name="Goeker M."/>
        </authorList>
    </citation>
    <scope>NUCLEOTIDE SEQUENCE [LARGE SCALE GENOMIC DNA]</scope>
    <source>
        <strain evidence="6 7">DSM 102983</strain>
    </source>
</reference>